<dbReference type="InterPro" id="IPR035901">
    <property type="entry name" value="GIY-YIG_endonuc_sf"/>
</dbReference>
<dbReference type="Proteomes" id="UP000198304">
    <property type="component" value="Unassembled WGS sequence"/>
</dbReference>
<feature type="domain" description="GIY-YIG" evidence="2">
    <location>
        <begin position="1"/>
        <end position="75"/>
    </location>
</feature>
<dbReference type="SUPFAM" id="SSF82771">
    <property type="entry name" value="GIY-YIG endonuclease"/>
    <property type="match status" value="1"/>
</dbReference>
<dbReference type="InterPro" id="IPR000305">
    <property type="entry name" value="GIY-YIG_endonuc"/>
</dbReference>
<comment type="similarity">
    <text evidence="1">Belongs to the UPF0213 family.</text>
</comment>
<dbReference type="InterPro" id="IPR050190">
    <property type="entry name" value="UPF0213_domain"/>
</dbReference>
<gene>
    <name evidence="3" type="ORF">SAMN05446037_100222</name>
</gene>
<sequence>MNYTYILLCADGTYYIGWTNDLENRFKTHNEGKGAKYTKGRRPLKLVYWEEHISRSKAQKREAALRRLSKKQKEVLISEFKTQSIED</sequence>
<proteinExistence type="inferred from homology"/>
<accession>A0A239AGF8</accession>
<keyword evidence="3" id="KW-0378">Hydrolase</keyword>
<dbReference type="EMBL" id="FZOJ01000002">
    <property type="protein sequence ID" value="SNR94725.1"/>
    <property type="molecule type" value="Genomic_DNA"/>
</dbReference>
<dbReference type="CDD" id="cd10456">
    <property type="entry name" value="GIY-YIG_UPF0213"/>
    <property type="match status" value="1"/>
</dbReference>
<organism evidence="3 4">
    <name type="scientific">Anaerovirgula multivorans</name>
    <dbReference type="NCBI Taxonomy" id="312168"/>
    <lineage>
        <taxon>Bacteria</taxon>
        <taxon>Bacillati</taxon>
        <taxon>Bacillota</taxon>
        <taxon>Clostridia</taxon>
        <taxon>Peptostreptococcales</taxon>
        <taxon>Natronincolaceae</taxon>
        <taxon>Anaerovirgula</taxon>
    </lineage>
</organism>
<keyword evidence="3" id="KW-0255">Endonuclease</keyword>
<evidence type="ECO:0000259" key="2">
    <source>
        <dbReference type="PROSITE" id="PS50164"/>
    </source>
</evidence>
<dbReference type="RefSeq" id="WP_089281232.1">
    <property type="nucleotide sequence ID" value="NZ_FZOJ01000002.1"/>
</dbReference>
<name>A0A239AGF8_9FIRM</name>
<dbReference type="Pfam" id="PF01541">
    <property type="entry name" value="GIY-YIG"/>
    <property type="match status" value="1"/>
</dbReference>
<keyword evidence="3" id="KW-0540">Nuclease</keyword>
<dbReference type="PANTHER" id="PTHR34477">
    <property type="entry name" value="UPF0213 PROTEIN YHBQ"/>
    <property type="match status" value="1"/>
</dbReference>
<keyword evidence="4" id="KW-1185">Reference proteome</keyword>
<dbReference type="GO" id="GO:0004519">
    <property type="term" value="F:endonuclease activity"/>
    <property type="evidence" value="ECO:0007669"/>
    <property type="project" value="UniProtKB-KW"/>
</dbReference>
<evidence type="ECO:0000313" key="3">
    <source>
        <dbReference type="EMBL" id="SNR94725.1"/>
    </source>
</evidence>
<evidence type="ECO:0000256" key="1">
    <source>
        <dbReference type="ARBA" id="ARBA00007435"/>
    </source>
</evidence>
<dbReference type="PANTHER" id="PTHR34477:SF1">
    <property type="entry name" value="UPF0213 PROTEIN YHBQ"/>
    <property type="match status" value="1"/>
</dbReference>
<dbReference type="OrthoDB" id="9807770at2"/>
<reference evidence="3 4" key="1">
    <citation type="submission" date="2017-06" db="EMBL/GenBank/DDBJ databases">
        <authorList>
            <person name="Kim H.J."/>
            <person name="Triplett B.A."/>
        </authorList>
    </citation>
    <scope>NUCLEOTIDE SEQUENCE [LARGE SCALE GENOMIC DNA]</scope>
    <source>
        <strain evidence="3 4">SCA</strain>
    </source>
</reference>
<dbReference type="Gene3D" id="3.40.1440.10">
    <property type="entry name" value="GIY-YIG endonuclease"/>
    <property type="match status" value="1"/>
</dbReference>
<evidence type="ECO:0000313" key="4">
    <source>
        <dbReference type="Proteomes" id="UP000198304"/>
    </source>
</evidence>
<protein>
    <submittedName>
        <fullName evidence="3">Putative endonuclease</fullName>
    </submittedName>
</protein>
<dbReference type="AlphaFoldDB" id="A0A239AGF8"/>
<dbReference type="PROSITE" id="PS50164">
    <property type="entry name" value="GIY_YIG"/>
    <property type="match status" value="1"/>
</dbReference>